<reference evidence="1" key="1">
    <citation type="submission" date="2018-06" db="EMBL/GenBank/DDBJ databases">
        <authorList>
            <person name="Zhirakovskaya E."/>
        </authorList>
    </citation>
    <scope>NUCLEOTIDE SEQUENCE</scope>
</reference>
<accession>A0A3B0XY13</accession>
<evidence type="ECO:0000313" key="1">
    <source>
        <dbReference type="EMBL" id="VAW69023.1"/>
    </source>
</evidence>
<dbReference type="EMBL" id="UOFI01000140">
    <property type="protein sequence ID" value="VAW69023.1"/>
    <property type="molecule type" value="Genomic_DNA"/>
</dbReference>
<protein>
    <submittedName>
        <fullName evidence="1">Uncharacterized protein</fullName>
    </submittedName>
</protein>
<dbReference type="AlphaFoldDB" id="A0A3B0XY13"/>
<organism evidence="1">
    <name type="scientific">hydrothermal vent metagenome</name>
    <dbReference type="NCBI Taxonomy" id="652676"/>
    <lineage>
        <taxon>unclassified sequences</taxon>
        <taxon>metagenomes</taxon>
        <taxon>ecological metagenomes</taxon>
    </lineage>
</organism>
<sequence>MAKYQFAAFILMILLVSPSSATQNSTPAYSPDTGDKAFDESLQRISKKFEKTSPAKISRFSEKLSEAFQIPQHSVEELFDIYEFTAADVLLSVSIADVSGEPLKSAAGLYFNNKKQGWKAVLKQLKIYKGSKVYEQIKKDITEMQ</sequence>
<gene>
    <name evidence="1" type="ORF">MNBD_GAMMA09-1978</name>
</gene>
<name>A0A3B0XY13_9ZZZZ</name>
<proteinExistence type="predicted"/>